<reference evidence="2 3" key="1">
    <citation type="submission" date="2021-03" db="EMBL/GenBank/DDBJ databases">
        <title>Genomic Encyclopedia of Type Strains, Phase IV (KMG-IV): sequencing the most valuable type-strain genomes for metagenomic binning, comparative biology and taxonomic classification.</title>
        <authorList>
            <person name="Goeker M."/>
        </authorList>
    </citation>
    <scope>NUCLEOTIDE SEQUENCE [LARGE SCALE GENOMIC DNA]</scope>
    <source>
        <strain evidence="2 3">DSM 14349</strain>
    </source>
</reference>
<accession>A0ABS4FTB7</accession>
<keyword evidence="1" id="KW-0472">Membrane</keyword>
<evidence type="ECO:0000313" key="2">
    <source>
        <dbReference type="EMBL" id="MBP1905826.1"/>
    </source>
</evidence>
<feature type="transmembrane region" description="Helical" evidence="1">
    <location>
        <begin position="183"/>
        <end position="201"/>
    </location>
</feature>
<feature type="transmembrane region" description="Helical" evidence="1">
    <location>
        <begin position="49"/>
        <end position="67"/>
    </location>
</feature>
<dbReference type="EMBL" id="JAGGKG010000010">
    <property type="protein sequence ID" value="MBP1905826.1"/>
    <property type="molecule type" value="Genomic_DNA"/>
</dbReference>
<gene>
    <name evidence="2" type="ORF">J2Z32_002474</name>
</gene>
<organism evidence="2 3">
    <name type="scientific">Paenibacillus turicensis</name>
    <dbReference type="NCBI Taxonomy" id="160487"/>
    <lineage>
        <taxon>Bacteria</taxon>
        <taxon>Bacillati</taxon>
        <taxon>Bacillota</taxon>
        <taxon>Bacilli</taxon>
        <taxon>Bacillales</taxon>
        <taxon>Paenibacillaceae</taxon>
        <taxon>Paenibacillus</taxon>
    </lineage>
</organism>
<protein>
    <submittedName>
        <fullName evidence="2">Uncharacterized membrane protein YccF (DUF307 family)</fullName>
    </submittedName>
</protein>
<sequence>MVEKKITGFDYLYLALYAFAGIGLELVLVNVIEPLFGMQMNTFTVTQHIIHWIITSILWLAVGILLIQLAKNKYEFDLWGYTSKFKKWQYIGVLLCMVVSLTAHYIDWGGFKPWIEFQRLGVLKFSFQYIYYVLEAFLISLIVIFGQRACEKWFNNEKLPYGGIVLALSWGLMHIVSKGSIQAGLFTAFYGFLFGSAYLVAGKDYKKALPLMCFMFII</sequence>
<feature type="transmembrane region" description="Helical" evidence="1">
    <location>
        <begin position="126"/>
        <end position="147"/>
    </location>
</feature>
<keyword evidence="3" id="KW-1185">Reference proteome</keyword>
<evidence type="ECO:0000256" key="1">
    <source>
        <dbReference type="SAM" id="Phobius"/>
    </source>
</evidence>
<feature type="transmembrane region" description="Helical" evidence="1">
    <location>
        <begin position="12"/>
        <end position="29"/>
    </location>
</feature>
<dbReference type="Proteomes" id="UP001519272">
    <property type="component" value="Unassembled WGS sequence"/>
</dbReference>
<evidence type="ECO:0000313" key="3">
    <source>
        <dbReference type="Proteomes" id="UP001519272"/>
    </source>
</evidence>
<name>A0ABS4FTB7_9BACL</name>
<comment type="caution">
    <text evidence="2">The sequence shown here is derived from an EMBL/GenBank/DDBJ whole genome shotgun (WGS) entry which is preliminary data.</text>
</comment>
<proteinExistence type="predicted"/>
<feature type="transmembrane region" description="Helical" evidence="1">
    <location>
        <begin position="159"/>
        <end position="177"/>
    </location>
</feature>
<dbReference type="RefSeq" id="WP_210089441.1">
    <property type="nucleotide sequence ID" value="NZ_JAGGKG010000010.1"/>
</dbReference>
<keyword evidence="1" id="KW-1133">Transmembrane helix</keyword>
<feature type="transmembrane region" description="Helical" evidence="1">
    <location>
        <begin position="88"/>
        <end position="106"/>
    </location>
</feature>
<keyword evidence="1" id="KW-0812">Transmembrane</keyword>